<gene>
    <name evidence="15" type="ORF">E6K74_06895</name>
</gene>
<accession>A0A538SS97</accession>
<dbReference type="NCBIfam" id="TIGR01499">
    <property type="entry name" value="folC"/>
    <property type="match status" value="1"/>
</dbReference>
<evidence type="ECO:0000256" key="7">
    <source>
        <dbReference type="ARBA" id="ARBA00022840"/>
    </source>
</evidence>
<dbReference type="FunFam" id="3.40.1190.10:FF:000011">
    <property type="entry name" value="Folylpolyglutamate synthase/dihydrofolate synthase"/>
    <property type="match status" value="1"/>
</dbReference>
<dbReference type="Pfam" id="PF02875">
    <property type="entry name" value="Mur_ligase_C"/>
    <property type="match status" value="1"/>
</dbReference>
<evidence type="ECO:0000256" key="12">
    <source>
        <dbReference type="SAM" id="Phobius"/>
    </source>
</evidence>
<dbReference type="InterPro" id="IPR018109">
    <property type="entry name" value="Folylpolyglutamate_synth_CS"/>
</dbReference>
<keyword evidence="12" id="KW-1133">Transmembrane helix</keyword>
<evidence type="ECO:0000256" key="9">
    <source>
        <dbReference type="ARBA" id="ARBA00030592"/>
    </source>
</evidence>
<dbReference type="GO" id="GO:0005737">
    <property type="term" value="C:cytoplasm"/>
    <property type="evidence" value="ECO:0007669"/>
    <property type="project" value="TreeGrafter"/>
</dbReference>
<evidence type="ECO:0000256" key="5">
    <source>
        <dbReference type="ARBA" id="ARBA00022723"/>
    </source>
</evidence>
<evidence type="ECO:0000256" key="8">
    <source>
        <dbReference type="ARBA" id="ARBA00022842"/>
    </source>
</evidence>
<keyword evidence="12" id="KW-0812">Transmembrane</keyword>
<dbReference type="PANTHER" id="PTHR11136:SF0">
    <property type="entry name" value="DIHYDROFOLATE SYNTHETASE-RELATED"/>
    <property type="match status" value="1"/>
</dbReference>
<evidence type="ECO:0000256" key="4">
    <source>
        <dbReference type="ARBA" id="ARBA00022598"/>
    </source>
</evidence>
<evidence type="ECO:0000313" key="15">
    <source>
        <dbReference type="EMBL" id="TMQ54263.1"/>
    </source>
</evidence>
<evidence type="ECO:0000256" key="3">
    <source>
        <dbReference type="ARBA" id="ARBA00013025"/>
    </source>
</evidence>
<keyword evidence="7 11" id="KW-0067">ATP-binding</keyword>
<keyword evidence="8" id="KW-0460">Magnesium</keyword>
<comment type="similarity">
    <text evidence="2 11">Belongs to the folylpolyglutamate synthase family.</text>
</comment>
<dbReference type="SUPFAM" id="SSF53244">
    <property type="entry name" value="MurD-like peptide ligases, peptide-binding domain"/>
    <property type="match status" value="1"/>
</dbReference>
<dbReference type="PROSITE" id="PS01012">
    <property type="entry name" value="FOLYLPOLYGLU_SYNT_2"/>
    <property type="match status" value="1"/>
</dbReference>
<dbReference type="PROSITE" id="PS01011">
    <property type="entry name" value="FOLYLPOLYGLU_SYNT_1"/>
    <property type="match status" value="1"/>
</dbReference>
<dbReference type="EMBL" id="VBOU01000075">
    <property type="protein sequence ID" value="TMQ54263.1"/>
    <property type="molecule type" value="Genomic_DNA"/>
</dbReference>
<comment type="caution">
    <text evidence="15">The sequence shown here is derived from an EMBL/GenBank/DDBJ whole genome shotgun (WGS) entry which is preliminary data.</text>
</comment>
<dbReference type="InterPro" id="IPR004101">
    <property type="entry name" value="Mur_ligase_C"/>
</dbReference>
<evidence type="ECO:0000256" key="2">
    <source>
        <dbReference type="ARBA" id="ARBA00008276"/>
    </source>
</evidence>
<evidence type="ECO:0000259" key="14">
    <source>
        <dbReference type="Pfam" id="PF08245"/>
    </source>
</evidence>
<comment type="catalytic activity">
    <reaction evidence="10">
        <text>(6S)-5,6,7,8-tetrahydrofolyl-(gamma-L-Glu)(n) + L-glutamate + ATP = (6S)-5,6,7,8-tetrahydrofolyl-(gamma-L-Glu)(n+1) + ADP + phosphate + H(+)</text>
        <dbReference type="Rhea" id="RHEA:10580"/>
        <dbReference type="Rhea" id="RHEA-COMP:14738"/>
        <dbReference type="Rhea" id="RHEA-COMP:14740"/>
        <dbReference type="ChEBI" id="CHEBI:15378"/>
        <dbReference type="ChEBI" id="CHEBI:29985"/>
        <dbReference type="ChEBI" id="CHEBI:30616"/>
        <dbReference type="ChEBI" id="CHEBI:43474"/>
        <dbReference type="ChEBI" id="CHEBI:141005"/>
        <dbReference type="ChEBI" id="CHEBI:456216"/>
        <dbReference type="EC" id="6.3.2.17"/>
    </reaction>
</comment>
<dbReference type="Gene3D" id="3.40.1190.10">
    <property type="entry name" value="Mur-like, catalytic domain"/>
    <property type="match status" value="1"/>
</dbReference>
<organism evidence="15 16">
    <name type="scientific">Eiseniibacteriota bacterium</name>
    <dbReference type="NCBI Taxonomy" id="2212470"/>
    <lineage>
        <taxon>Bacteria</taxon>
        <taxon>Candidatus Eiseniibacteriota</taxon>
    </lineage>
</organism>
<keyword evidence="4 11" id="KW-0436">Ligase</keyword>
<dbReference type="AlphaFoldDB" id="A0A538SS97"/>
<name>A0A538SS97_UNCEI</name>
<dbReference type="GO" id="GO:0008841">
    <property type="term" value="F:dihydrofolate synthase activity"/>
    <property type="evidence" value="ECO:0007669"/>
    <property type="project" value="TreeGrafter"/>
</dbReference>
<dbReference type="InterPro" id="IPR001645">
    <property type="entry name" value="Folylpolyglutamate_synth"/>
</dbReference>
<dbReference type="InterPro" id="IPR036615">
    <property type="entry name" value="Mur_ligase_C_dom_sf"/>
</dbReference>
<keyword evidence="12" id="KW-0472">Membrane</keyword>
<evidence type="ECO:0000313" key="16">
    <source>
        <dbReference type="Proteomes" id="UP000319829"/>
    </source>
</evidence>
<feature type="domain" description="Mur ligase C-terminal" evidence="13">
    <location>
        <begin position="298"/>
        <end position="418"/>
    </location>
</feature>
<dbReference type="GO" id="GO:0046872">
    <property type="term" value="F:metal ion binding"/>
    <property type="evidence" value="ECO:0007669"/>
    <property type="project" value="UniProtKB-KW"/>
</dbReference>
<dbReference type="Pfam" id="PF08245">
    <property type="entry name" value="Mur_ligase_M"/>
    <property type="match status" value="1"/>
</dbReference>
<dbReference type="SUPFAM" id="SSF53623">
    <property type="entry name" value="MurD-like peptide ligases, catalytic domain"/>
    <property type="match status" value="1"/>
</dbReference>
<feature type="transmembrane region" description="Helical" evidence="12">
    <location>
        <begin position="401"/>
        <end position="421"/>
    </location>
</feature>
<feature type="domain" description="Mur ligase central" evidence="14">
    <location>
        <begin position="50"/>
        <end position="270"/>
    </location>
</feature>
<evidence type="ECO:0000256" key="11">
    <source>
        <dbReference type="PIRNR" id="PIRNR001563"/>
    </source>
</evidence>
<dbReference type="InterPro" id="IPR036565">
    <property type="entry name" value="Mur-like_cat_sf"/>
</dbReference>
<dbReference type="EC" id="6.3.2.17" evidence="3"/>
<evidence type="ECO:0000259" key="13">
    <source>
        <dbReference type="Pfam" id="PF02875"/>
    </source>
</evidence>
<dbReference type="GO" id="GO:0005524">
    <property type="term" value="F:ATP binding"/>
    <property type="evidence" value="ECO:0007669"/>
    <property type="project" value="UniProtKB-KW"/>
</dbReference>
<reference evidence="15 16" key="1">
    <citation type="journal article" date="2019" name="Nat. Microbiol.">
        <title>Mediterranean grassland soil C-N compound turnover is dependent on rainfall and depth, and is mediated by genomically divergent microorganisms.</title>
        <authorList>
            <person name="Diamond S."/>
            <person name="Andeer P.F."/>
            <person name="Li Z."/>
            <person name="Crits-Christoph A."/>
            <person name="Burstein D."/>
            <person name="Anantharaman K."/>
            <person name="Lane K.R."/>
            <person name="Thomas B.C."/>
            <person name="Pan C."/>
            <person name="Northen T.R."/>
            <person name="Banfield J.F."/>
        </authorList>
    </citation>
    <scope>NUCLEOTIDE SEQUENCE [LARGE SCALE GENOMIC DNA]</scope>
    <source>
        <strain evidence="15">WS_4</strain>
    </source>
</reference>
<proteinExistence type="inferred from homology"/>
<comment type="cofactor">
    <cofactor evidence="1">
        <name>Mg(2+)</name>
        <dbReference type="ChEBI" id="CHEBI:18420"/>
    </cofactor>
</comment>
<dbReference type="PIRSF" id="PIRSF001563">
    <property type="entry name" value="Folylpolyglu_synth"/>
    <property type="match status" value="1"/>
</dbReference>
<dbReference type="GO" id="GO:0004326">
    <property type="term" value="F:tetrahydrofolylpolyglutamate synthase activity"/>
    <property type="evidence" value="ECO:0007669"/>
    <property type="project" value="UniProtKB-EC"/>
</dbReference>
<dbReference type="InterPro" id="IPR013221">
    <property type="entry name" value="Mur_ligase_cen"/>
</dbReference>
<protein>
    <recommendedName>
        <fullName evidence="3">tetrahydrofolate synthase</fullName>
        <ecNumber evidence="3">6.3.2.17</ecNumber>
    </recommendedName>
    <alternativeName>
        <fullName evidence="9">Tetrahydrofolylpolyglutamate synthase</fullName>
    </alternativeName>
</protein>
<evidence type="ECO:0000256" key="10">
    <source>
        <dbReference type="ARBA" id="ARBA00047493"/>
    </source>
</evidence>
<keyword evidence="6 11" id="KW-0547">Nucleotide-binding</keyword>
<dbReference type="Proteomes" id="UP000319829">
    <property type="component" value="Unassembled WGS sequence"/>
</dbReference>
<evidence type="ECO:0000256" key="6">
    <source>
        <dbReference type="ARBA" id="ARBA00022741"/>
    </source>
</evidence>
<evidence type="ECO:0000256" key="1">
    <source>
        <dbReference type="ARBA" id="ARBA00001946"/>
    </source>
</evidence>
<sequence>MKAPASAPLTRRLDAMYLFERSRMRPGLVGIERLLETAGRPDRAFASVLVAGTNGKGSTAAHLDSILRAAGLRTGLYTSPHLLRFHERIRVQGREISDEALEILLERWWPRFEAQGPSFFEATTALCFDHFAASNLDIAVVEVGIGGRLDATNILSPRVSVITTISSDHHEILGHTLKRIAAEKAGIVKPGGTLVCGVRTREAKTVIAGVAAEKGAVVSWLGSAVRYTTRGLSLDGTEFQLETSSYSGRLRTNLLGKHQARNAALAALAAEKVLEGRPPVEIASAIERGIARTRWPARAELVRGEPPVLVDVAHNAEGAGALAETVGALFPDRGVAFVVALSQDKAHTEFLRRLGSVASRFYLTQFEGERATPASTLLRAAPSRHLTCEAIPSIPDALDRALAWATGTGGVVVVAGSFFLLASALPHLEARVPDAL</sequence>
<dbReference type="PANTHER" id="PTHR11136">
    <property type="entry name" value="FOLYLPOLYGLUTAMATE SYNTHASE-RELATED"/>
    <property type="match status" value="1"/>
</dbReference>
<dbReference type="Gene3D" id="3.90.190.20">
    <property type="entry name" value="Mur ligase, C-terminal domain"/>
    <property type="match status" value="1"/>
</dbReference>
<keyword evidence="5" id="KW-0479">Metal-binding</keyword>